<feature type="region of interest" description="Disordered" evidence="1">
    <location>
        <begin position="306"/>
        <end position="353"/>
    </location>
</feature>
<feature type="compositionally biased region" description="Low complexity" evidence="1">
    <location>
        <begin position="167"/>
        <end position="176"/>
    </location>
</feature>
<evidence type="ECO:0000313" key="3">
    <source>
        <dbReference type="Proteomes" id="UP000434276"/>
    </source>
</evidence>
<feature type="compositionally biased region" description="Polar residues" evidence="1">
    <location>
        <begin position="404"/>
        <end position="418"/>
    </location>
</feature>
<gene>
    <name evidence="2" type="ORF">C24_LOCUS10012</name>
</gene>
<dbReference type="InterPro" id="IPR045882">
    <property type="entry name" value="GPT1/2"/>
</dbReference>
<dbReference type="EMBL" id="CACSHJ010000088">
    <property type="protein sequence ID" value="CAA0375169.1"/>
    <property type="molecule type" value="Genomic_DNA"/>
</dbReference>
<feature type="region of interest" description="Disordered" evidence="1">
    <location>
        <begin position="154"/>
        <end position="277"/>
    </location>
</feature>
<dbReference type="AlphaFoldDB" id="A0A5S9X4P1"/>
<feature type="region of interest" description="Disordered" evidence="1">
    <location>
        <begin position="374"/>
        <end position="530"/>
    </location>
</feature>
<evidence type="ECO:0000313" key="2">
    <source>
        <dbReference type="EMBL" id="CAA0375169.1"/>
    </source>
</evidence>
<dbReference type="Proteomes" id="UP000434276">
    <property type="component" value="Unassembled WGS sequence"/>
</dbReference>
<dbReference type="PANTHER" id="PTHR33737:SF12">
    <property type="entry name" value="TRIO_F-ACTIN-BINDING PROTEIN"/>
    <property type="match status" value="1"/>
</dbReference>
<name>A0A5S9X4P1_ARATH</name>
<accession>A0A5S9X4P1</accession>
<evidence type="ECO:0008006" key="4">
    <source>
        <dbReference type="Google" id="ProtNLM"/>
    </source>
</evidence>
<reference evidence="2 3" key="1">
    <citation type="submission" date="2019-12" db="EMBL/GenBank/DDBJ databases">
        <authorList>
            <person name="Jiao W.-B."/>
            <person name="Schneeberger K."/>
        </authorList>
    </citation>
    <scope>NUCLEOTIDE SEQUENCE [LARGE SCALE GENOMIC DNA]</scope>
    <source>
        <strain evidence="3">cv. C24</strain>
    </source>
</reference>
<dbReference type="OrthoDB" id="1931260at2759"/>
<protein>
    <recommendedName>
        <fullName evidence="4">TRIO/F-actin-binding protein</fullName>
    </recommendedName>
</protein>
<proteinExistence type="predicted"/>
<feature type="compositionally biased region" description="Polar residues" evidence="1">
    <location>
        <begin position="214"/>
        <end position="231"/>
    </location>
</feature>
<feature type="compositionally biased region" description="Polar residues" evidence="1">
    <location>
        <begin position="338"/>
        <end position="347"/>
    </location>
</feature>
<feature type="compositionally biased region" description="Polar residues" evidence="1">
    <location>
        <begin position="483"/>
        <end position="493"/>
    </location>
</feature>
<dbReference type="GO" id="GO:0008017">
    <property type="term" value="F:microtubule binding"/>
    <property type="evidence" value="ECO:0007669"/>
    <property type="project" value="InterPro"/>
</dbReference>
<evidence type="ECO:0000256" key="1">
    <source>
        <dbReference type="SAM" id="MobiDB-lite"/>
    </source>
</evidence>
<organism evidence="2 3">
    <name type="scientific">Arabidopsis thaliana</name>
    <name type="common">Mouse-ear cress</name>
    <dbReference type="NCBI Taxonomy" id="3702"/>
    <lineage>
        <taxon>Eukaryota</taxon>
        <taxon>Viridiplantae</taxon>
        <taxon>Streptophyta</taxon>
        <taxon>Embryophyta</taxon>
        <taxon>Tracheophyta</taxon>
        <taxon>Spermatophyta</taxon>
        <taxon>Magnoliopsida</taxon>
        <taxon>eudicotyledons</taxon>
        <taxon>Gunneridae</taxon>
        <taxon>Pentapetalae</taxon>
        <taxon>rosids</taxon>
        <taxon>malvids</taxon>
        <taxon>Brassicales</taxon>
        <taxon>Brassicaceae</taxon>
        <taxon>Camelineae</taxon>
        <taxon>Arabidopsis</taxon>
    </lineage>
</organism>
<dbReference type="ExpressionAtlas" id="A0A5S9X4P1">
    <property type="expression patterns" value="baseline and differential"/>
</dbReference>
<dbReference type="PANTHER" id="PTHR33737">
    <property type="entry name" value="OS05G0121800 PROTEIN"/>
    <property type="match status" value="1"/>
</dbReference>
<sequence>MGEEKENWRSELDDINGLSLIDFSAEDDNLLLSSFLDPTTFDFSDTDKEDRGLCLFGDTHNCCDEETLGSTTLEEKEPHKIMKTNLRKSLAWDKAFFTNAGVLEPDELSSMMGRKSLPAVQEDLHRSTESMSTLKSDCTVETGQEFFMCDAATPDKRKDLGSTEAVPSPTTSTLDDPSSEEKMKPNPIRKRPGIRSQGLAKATKHPVASEEHNTSISRPSTGLNRPSSGLSKTKRASVDTNKAKQETNPKSSGGKEPLASRVPISRRPRPIVSTPVVPFKSALRSSVASKNELTSSCSSIESCLSVSSTASNKPSIHSVKQKKDQSLRIASHSLANRPKSSAGSRNIDQLKVPPLSAGRTYKFNVSRLSSSVDWSSESPRAFTPNKMAKGNKKSVHGDNGPPTDYTTQTLKPLNNSKDVSVVQDDPKPSASMMKPTGLRVPSPKVGYFDGARGSVARTPTGSCTGPVSGLSKHGACSPDEFTPSRTAKSQPTMSKAAVRPVSRSSRLIVSASPKLTNKRYSKVSAEEQLG</sequence>